<dbReference type="GO" id="GO:0016020">
    <property type="term" value="C:membrane"/>
    <property type="evidence" value="ECO:0007669"/>
    <property type="project" value="InterPro"/>
</dbReference>
<dbReference type="Proteomes" id="UP000490980">
    <property type="component" value="Unassembled WGS sequence"/>
</dbReference>
<dbReference type="Gene3D" id="3.30.565.10">
    <property type="entry name" value="Histidine kinase-like ATPase, C-terminal domain"/>
    <property type="match status" value="1"/>
</dbReference>
<dbReference type="InterPro" id="IPR003594">
    <property type="entry name" value="HATPase_dom"/>
</dbReference>
<comment type="caution">
    <text evidence="8">The sequence shown here is derived from an EMBL/GenBank/DDBJ whole genome shotgun (WGS) entry which is preliminary data.</text>
</comment>
<dbReference type="PANTHER" id="PTHR24421:SF59">
    <property type="entry name" value="OXYGEN SENSOR HISTIDINE KINASE NREB"/>
    <property type="match status" value="1"/>
</dbReference>
<feature type="transmembrane region" description="Helical" evidence="5">
    <location>
        <begin position="98"/>
        <end position="123"/>
    </location>
</feature>
<evidence type="ECO:0000256" key="5">
    <source>
        <dbReference type="SAM" id="Phobius"/>
    </source>
</evidence>
<dbReference type="GO" id="GO:0000155">
    <property type="term" value="F:phosphorelay sensor kinase activity"/>
    <property type="evidence" value="ECO:0007669"/>
    <property type="project" value="InterPro"/>
</dbReference>
<dbReference type="RefSeq" id="WP_166951120.1">
    <property type="nucleotide sequence ID" value="NZ_CP077072.1"/>
</dbReference>
<dbReference type="PANTHER" id="PTHR24421">
    <property type="entry name" value="NITRATE/NITRITE SENSOR PROTEIN NARX-RELATED"/>
    <property type="match status" value="1"/>
</dbReference>
<feature type="transmembrane region" description="Helical" evidence="5">
    <location>
        <begin position="12"/>
        <end position="30"/>
    </location>
</feature>
<organism evidence="8 9">
    <name type="scientific">Luteibacter anthropi</name>
    <dbReference type="NCBI Taxonomy" id="564369"/>
    <lineage>
        <taxon>Bacteria</taxon>
        <taxon>Pseudomonadati</taxon>
        <taxon>Pseudomonadota</taxon>
        <taxon>Gammaproteobacteria</taxon>
        <taxon>Lysobacterales</taxon>
        <taxon>Rhodanobacteraceae</taxon>
        <taxon>Luteibacter</taxon>
    </lineage>
</organism>
<evidence type="ECO:0000313" key="8">
    <source>
        <dbReference type="EMBL" id="NII08371.1"/>
    </source>
</evidence>
<evidence type="ECO:0000313" key="9">
    <source>
        <dbReference type="Proteomes" id="UP000490980"/>
    </source>
</evidence>
<keyword evidence="9" id="KW-1185">Reference proteome</keyword>
<feature type="region of interest" description="Disordered" evidence="4">
    <location>
        <begin position="392"/>
        <end position="420"/>
    </location>
</feature>
<dbReference type="SUPFAM" id="SSF55874">
    <property type="entry name" value="ATPase domain of HSP90 chaperone/DNA topoisomerase II/histidine kinase"/>
    <property type="match status" value="1"/>
</dbReference>
<name>A0A7X5UDA9_9GAMM</name>
<evidence type="ECO:0000256" key="3">
    <source>
        <dbReference type="ARBA" id="ARBA00023012"/>
    </source>
</evidence>
<keyword evidence="5" id="KW-0472">Membrane</keyword>
<gene>
    <name evidence="8" type="ORF">HBF25_18445</name>
</gene>
<dbReference type="InterPro" id="IPR036890">
    <property type="entry name" value="HATPase_C_sf"/>
</dbReference>
<accession>A0A7X5UDA9</accession>
<dbReference type="CDD" id="cd16917">
    <property type="entry name" value="HATPase_UhpB-NarQ-NarX-like"/>
    <property type="match status" value="1"/>
</dbReference>
<feature type="transmembrane region" description="Helical" evidence="5">
    <location>
        <begin position="73"/>
        <end position="91"/>
    </location>
</feature>
<keyword evidence="3" id="KW-0902">Two-component regulatory system</keyword>
<dbReference type="InterPro" id="IPR011712">
    <property type="entry name" value="Sig_transdc_His_kin_sub3_dim/P"/>
</dbReference>
<protein>
    <submittedName>
        <fullName evidence="8">Sensor histidine kinase</fullName>
    </submittedName>
</protein>
<dbReference type="GO" id="GO:0046983">
    <property type="term" value="F:protein dimerization activity"/>
    <property type="evidence" value="ECO:0007669"/>
    <property type="project" value="InterPro"/>
</dbReference>
<dbReference type="Pfam" id="PF07730">
    <property type="entry name" value="HisKA_3"/>
    <property type="match status" value="1"/>
</dbReference>
<dbReference type="Pfam" id="PF02518">
    <property type="entry name" value="HATPase_c"/>
    <property type="match status" value="1"/>
</dbReference>
<keyword evidence="1" id="KW-0808">Transferase</keyword>
<sequence length="420" mass="46080">MSKVQLNHVRLLRYATYFVFLCVGLPLSIQRAGNGVGQISDVALLMWTACYLVFGLVYWLFTRDLGLRVDGLTRMAVLLILTGSALAIGVISKSGLAALLLTIVASVVPWLVSVPVGMAWMVFAHVALIPVFMGFPVPFLAALMQSCLYFGFSALMFITSMVANQQAEEREELRRLNSELRATRALLAESTRIAERMRIARDLHDLVGHHLTALSLNLEVASHLTNDTAREHVLKAQSTAKQLLGDVREAVSELRQDDAIDLTQALRSLTEGVPGLAVHLDIPQRFGVEDPRRAQMLLRCVQEILTNTVRHANARNLWLTFRHTGPDELCLDARDDGIGSGQLRPGNGLNGMRERLAEFDGSLDFRLGPTGGFALTARLPLGEEQTLAHAPFRPWPEMGAGDDHDPALHAKLSSPAEGQS</sequence>
<proteinExistence type="predicted"/>
<evidence type="ECO:0000256" key="2">
    <source>
        <dbReference type="ARBA" id="ARBA00022777"/>
    </source>
</evidence>
<keyword evidence="5" id="KW-1133">Transmembrane helix</keyword>
<dbReference type="AlphaFoldDB" id="A0A7X5UDA9"/>
<reference evidence="8 9" key="1">
    <citation type="submission" date="2020-03" db="EMBL/GenBank/DDBJ databases">
        <authorList>
            <person name="Lai Q."/>
        </authorList>
    </citation>
    <scope>NUCLEOTIDE SEQUENCE [LARGE SCALE GENOMIC DNA]</scope>
    <source>
        <strain evidence="8 9">CCUG 25036</strain>
    </source>
</reference>
<evidence type="ECO:0000259" key="6">
    <source>
        <dbReference type="Pfam" id="PF02518"/>
    </source>
</evidence>
<dbReference type="InterPro" id="IPR050482">
    <property type="entry name" value="Sensor_HK_TwoCompSys"/>
</dbReference>
<dbReference type="Gene3D" id="1.20.5.1930">
    <property type="match status" value="1"/>
</dbReference>
<dbReference type="EMBL" id="JAARLZ010000012">
    <property type="protein sequence ID" value="NII08371.1"/>
    <property type="molecule type" value="Genomic_DNA"/>
</dbReference>
<feature type="domain" description="Signal transduction histidine kinase subgroup 3 dimerisation and phosphoacceptor" evidence="7">
    <location>
        <begin position="195"/>
        <end position="258"/>
    </location>
</feature>
<keyword evidence="2 8" id="KW-0418">Kinase</keyword>
<evidence type="ECO:0000256" key="4">
    <source>
        <dbReference type="SAM" id="MobiDB-lite"/>
    </source>
</evidence>
<evidence type="ECO:0000259" key="7">
    <source>
        <dbReference type="Pfam" id="PF07730"/>
    </source>
</evidence>
<evidence type="ECO:0000256" key="1">
    <source>
        <dbReference type="ARBA" id="ARBA00022679"/>
    </source>
</evidence>
<feature type="domain" description="Histidine kinase/HSP90-like ATPase" evidence="6">
    <location>
        <begin position="296"/>
        <end position="382"/>
    </location>
</feature>
<keyword evidence="5" id="KW-0812">Transmembrane</keyword>
<feature type="transmembrane region" description="Helical" evidence="5">
    <location>
        <begin position="42"/>
        <end position="61"/>
    </location>
</feature>